<comment type="caution">
    <text evidence="2">The sequence shown here is derived from an EMBL/GenBank/DDBJ whole genome shotgun (WGS) entry which is preliminary data.</text>
</comment>
<proteinExistence type="predicted"/>
<keyword evidence="3" id="KW-1185">Reference proteome</keyword>
<reference evidence="3" key="1">
    <citation type="journal article" date="2019" name="Int. J. Syst. Evol. Microbiol.">
        <title>The Global Catalogue of Microorganisms (GCM) 10K type strain sequencing project: providing services to taxonomists for standard genome sequencing and annotation.</title>
        <authorList>
            <consortium name="The Broad Institute Genomics Platform"/>
            <consortium name="The Broad Institute Genome Sequencing Center for Infectious Disease"/>
            <person name="Wu L."/>
            <person name="Ma J."/>
        </authorList>
    </citation>
    <scope>NUCLEOTIDE SEQUENCE [LARGE SCALE GENOMIC DNA]</scope>
    <source>
        <strain evidence="3">CGMCC 1.12286</strain>
    </source>
</reference>
<protein>
    <submittedName>
        <fullName evidence="2">Conjugal transfer protein</fullName>
    </submittedName>
</protein>
<keyword evidence="1" id="KW-0472">Membrane</keyword>
<accession>A0ABW4JJJ3</accession>
<evidence type="ECO:0000256" key="1">
    <source>
        <dbReference type="SAM" id="Phobius"/>
    </source>
</evidence>
<sequence length="302" mass="33030">MEAQVIRRARWKTAGRAVLWTVLVIVGARGVVSIFKSPVAHPSTSAHLAHVTPTMNPVSDGAKTEAVLFVQQWLTVNGKQTPQDWTKNLQSYITPSFAADMQKSMPVTWQVPKSVNGKKKPASVPDPNLSVVEANVWDSRWLKAGSEALVTVRTETSDHTLWYLSVPVVKVGGTWRVNHAPALLPHPQNPSADTGNPVMPTLSTQTSKQVQATLESFSRAWLTGDTNTAERYMVHPVPATNEMQSIGGQVKSVRFTTVSSDPLVVNTTVGVATHNMIMDFSYLVTMVKQNGQYFIQAIDSSN</sequence>
<dbReference type="RefSeq" id="WP_377943513.1">
    <property type="nucleotide sequence ID" value="NZ_JBHUCX010000032.1"/>
</dbReference>
<dbReference type="Gene3D" id="3.10.450.540">
    <property type="match status" value="1"/>
</dbReference>
<evidence type="ECO:0000313" key="2">
    <source>
        <dbReference type="EMBL" id="MFD1675620.1"/>
    </source>
</evidence>
<dbReference type="Proteomes" id="UP001597079">
    <property type="component" value="Unassembled WGS sequence"/>
</dbReference>
<keyword evidence="1" id="KW-0812">Transmembrane</keyword>
<dbReference type="InterPro" id="IPR024735">
    <property type="entry name" value="TcpC"/>
</dbReference>
<evidence type="ECO:0000313" key="3">
    <source>
        <dbReference type="Proteomes" id="UP001597079"/>
    </source>
</evidence>
<organism evidence="2 3">
    <name type="scientific">Alicyclobacillus fodiniaquatilis</name>
    <dbReference type="NCBI Taxonomy" id="1661150"/>
    <lineage>
        <taxon>Bacteria</taxon>
        <taxon>Bacillati</taxon>
        <taxon>Bacillota</taxon>
        <taxon>Bacilli</taxon>
        <taxon>Bacillales</taxon>
        <taxon>Alicyclobacillaceae</taxon>
        <taxon>Alicyclobacillus</taxon>
    </lineage>
</organism>
<dbReference type="EMBL" id="JBHUCX010000032">
    <property type="protein sequence ID" value="MFD1675620.1"/>
    <property type="molecule type" value="Genomic_DNA"/>
</dbReference>
<gene>
    <name evidence="2" type="ORF">ACFSB2_13040</name>
</gene>
<feature type="transmembrane region" description="Helical" evidence="1">
    <location>
        <begin position="17"/>
        <end position="35"/>
    </location>
</feature>
<name>A0ABW4JJJ3_9BACL</name>
<keyword evidence="1" id="KW-1133">Transmembrane helix</keyword>
<dbReference type="Pfam" id="PF12642">
    <property type="entry name" value="TpcC"/>
    <property type="match status" value="1"/>
</dbReference>